<protein>
    <submittedName>
        <fullName evidence="2">Uncharacterized protein</fullName>
    </submittedName>
</protein>
<proteinExistence type="predicted"/>
<keyword evidence="1" id="KW-1133">Transmembrane helix</keyword>
<keyword evidence="1" id="KW-0472">Membrane</keyword>
<evidence type="ECO:0000256" key="1">
    <source>
        <dbReference type="SAM" id="Phobius"/>
    </source>
</evidence>
<dbReference type="AlphaFoldDB" id="A0A8S1RLU6"/>
<organism evidence="2 3">
    <name type="scientific">Paramecium sonneborni</name>
    <dbReference type="NCBI Taxonomy" id="65129"/>
    <lineage>
        <taxon>Eukaryota</taxon>
        <taxon>Sar</taxon>
        <taxon>Alveolata</taxon>
        <taxon>Ciliophora</taxon>
        <taxon>Intramacronucleata</taxon>
        <taxon>Oligohymenophorea</taxon>
        <taxon>Peniculida</taxon>
        <taxon>Parameciidae</taxon>
        <taxon>Paramecium</taxon>
    </lineage>
</organism>
<sequence length="40" mass="4611">MIFGSQDNAHSNIGLLAIVLPFIKYFFMKIGFQFFIQQDA</sequence>
<gene>
    <name evidence="2" type="ORF">PSON_ATCC_30995.1.T2100023</name>
</gene>
<dbReference type="Proteomes" id="UP000692954">
    <property type="component" value="Unassembled WGS sequence"/>
</dbReference>
<keyword evidence="3" id="KW-1185">Reference proteome</keyword>
<keyword evidence="1" id="KW-0812">Transmembrane</keyword>
<name>A0A8S1RLU6_9CILI</name>
<reference evidence="2" key="1">
    <citation type="submission" date="2021-01" db="EMBL/GenBank/DDBJ databases">
        <authorList>
            <consortium name="Genoscope - CEA"/>
            <person name="William W."/>
        </authorList>
    </citation>
    <scope>NUCLEOTIDE SEQUENCE</scope>
</reference>
<feature type="transmembrane region" description="Helical" evidence="1">
    <location>
        <begin position="12"/>
        <end position="36"/>
    </location>
</feature>
<accession>A0A8S1RLU6</accession>
<dbReference type="EMBL" id="CAJJDN010000210">
    <property type="protein sequence ID" value="CAD8129208.1"/>
    <property type="molecule type" value="Genomic_DNA"/>
</dbReference>
<evidence type="ECO:0000313" key="3">
    <source>
        <dbReference type="Proteomes" id="UP000692954"/>
    </source>
</evidence>
<evidence type="ECO:0000313" key="2">
    <source>
        <dbReference type="EMBL" id="CAD8129208.1"/>
    </source>
</evidence>
<comment type="caution">
    <text evidence="2">The sequence shown here is derived from an EMBL/GenBank/DDBJ whole genome shotgun (WGS) entry which is preliminary data.</text>
</comment>